<evidence type="ECO:0000313" key="6">
    <source>
        <dbReference type="EMBL" id="CEP20254.1"/>
    </source>
</evidence>
<dbReference type="InterPro" id="IPR002828">
    <property type="entry name" value="SurE-like_Pase/nucleotidase"/>
</dbReference>
<reference evidence="7" key="1">
    <citation type="journal article" date="2015" name="J. Biotechnol.">
        <title>The structure of the Cyberlindnera jadinii genome and its relation to Candida utilis analyzed by the occurrence of single nucleotide polymorphisms.</title>
        <authorList>
            <person name="Rupp O."/>
            <person name="Brinkrolf K."/>
            <person name="Buerth C."/>
            <person name="Kunigo M."/>
            <person name="Schneider J."/>
            <person name="Jaenicke S."/>
            <person name="Goesmann A."/>
            <person name="Puehler A."/>
            <person name="Jaeger K.-E."/>
            <person name="Ernst J.F."/>
        </authorList>
    </citation>
    <scope>NUCLEOTIDE SEQUENCE [LARGE SCALE GENOMIC DNA]</scope>
    <source>
        <strain evidence="7">ATCC 18201 / CBS 1600 / BCRC 20928 / JCM 3617 / NBRC 0987 / NRRL Y-1542</strain>
    </source>
</reference>
<evidence type="ECO:0000259" key="5">
    <source>
        <dbReference type="Pfam" id="PF01975"/>
    </source>
</evidence>
<accession>A0A0H5CA95</accession>
<feature type="chain" id="PRO_5005216650" evidence="4">
    <location>
        <begin position="18"/>
        <end position="324"/>
    </location>
</feature>
<evidence type="ECO:0000256" key="2">
    <source>
        <dbReference type="ARBA" id="ARBA00022723"/>
    </source>
</evidence>
<dbReference type="GO" id="GO:0008252">
    <property type="term" value="F:nucleotidase activity"/>
    <property type="evidence" value="ECO:0007669"/>
    <property type="project" value="InterPro"/>
</dbReference>
<name>A0A0H5CA95_CYBJN</name>
<dbReference type="PANTHER" id="PTHR30457">
    <property type="entry name" value="5'-NUCLEOTIDASE SURE"/>
    <property type="match status" value="1"/>
</dbReference>
<dbReference type="NCBIfam" id="TIGR00087">
    <property type="entry name" value="surE"/>
    <property type="match status" value="1"/>
</dbReference>
<dbReference type="SUPFAM" id="SSF64167">
    <property type="entry name" value="SurE-like"/>
    <property type="match status" value="1"/>
</dbReference>
<evidence type="ECO:0000256" key="1">
    <source>
        <dbReference type="ARBA" id="ARBA00011062"/>
    </source>
</evidence>
<dbReference type="Pfam" id="PF01975">
    <property type="entry name" value="SurE"/>
    <property type="match status" value="1"/>
</dbReference>
<evidence type="ECO:0000313" key="7">
    <source>
        <dbReference type="Proteomes" id="UP000038830"/>
    </source>
</evidence>
<dbReference type="Gene3D" id="3.40.1210.10">
    <property type="entry name" value="Survival protein SurE-like phosphatase/nucleotidase"/>
    <property type="match status" value="1"/>
</dbReference>
<feature type="domain" description="Survival protein SurE-like phosphatase/nucleotidase" evidence="5">
    <location>
        <begin position="20"/>
        <end position="228"/>
    </location>
</feature>
<comment type="similarity">
    <text evidence="1">Belongs to the SurE nucleotidase family.</text>
</comment>
<evidence type="ECO:0000256" key="3">
    <source>
        <dbReference type="ARBA" id="ARBA00022801"/>
    </source>
</evidence>
<dbReference type="AlphaFoldDB" id="A0A0H5CA95"/>
<keyword evidence="4" id="KW-0732">Signal</keyword>
<dbReference type="EMBL" id="CDQK01000001">
    <property type="protein sequence ID" value="CEP20254.1"/>
    <property type="molecule type" value="Genomic_DNA"/>
</dbReference>
<evidence type="ECO:0000256" key="4">
    <source>
        <dbReference type="SAM" id="SignalP"/>
    </source>
</evidence>
<feature type="signal peptide" evidence="4">
    <location>
        <begin position="1"/>
        <end position="17"/>
    </location>
</feature>
<protein>
    <submittedName>
        <fullName evidence="6">PHO3 protein</fullName>
    </submittedName>
</protein>
<keyword evidence="2" id="KW-0479">Metal-binding</keyword>
<keyword evidence="3" id="KW-0378">Hydrolase</keyword>
<dbReference type="InterPro" id="IPR030048">
    <property type="entry name" value="SurE"/>
</dbReference>
<gene>
    <name evidence="6" type="primary">PHO3</name>
    <name evidence="6" type="ORF">BN1211_0050</name>
</gene>
<dbReference type="Proteomes" id="UP000038830">
    <property type="component" value="Unassembled WGS sequence"/>
</dbReference>
<dbReference type="InterPro" id="IPR036523">
    <property type="entry name" value="SurE-like_sf"/>
</dbReference>
<dbReference type="GO" id="GO:0046872">
    <property type="term" value="F:metal ion binding"/>
    <property type="evidence" value="ECO:0007669"/>
    <property type="project" value="UniProtKB-KW"/>
</dbReference>
<dbReference type="PANTHER" id="PTHR30457:SF0">
    <property type="entry name" value="PHOSPHATASE, PUTATIVE (AFU_ORTHOLOGUE AFUA_4G01070)-RELATED"/>
    <property type="match status" value="1"/>
</dbReference>
<sequence>MQLSALVTLACASAASAKNILLTNDDGWLATGIRAAYNELTKAGHNVYLVAPAEQRSGYGGTFMFSYTDTLFHDDQFHYKKAGDPAWGHEDFDDHIWYFNATPAACVAFAFDYLLPNYFANTSIDLVVAGPNQGTNPDDFYTLSGTIGATYNAVYRGYPAVAFSGSNTNNSFYKDSLNEDPNDPQNIYGSKMVEFVDTLFEAQGENEVLLPIGTGLNVNFPLVSTDSKTGCQDPKFTFSRLTGEKVITLGLKYNETSGLFNSDVLAALGVQMAYNGDASLPSEDLVLDSYDCYSPVSVFSVDYTAPTTPQGQVKTLLNKILVDL</sequence>
<organism evidence="6 7">
    <name type="scientific">Cyberlindnera jadinii (strain ATCC 18201 / CBS 1600 / BCRC 20928 / JCM 3617 / NBRC 0987 / NRRL Y-1542)</name>
    <name type="common">Torula yeast</name>
    <name type="synonym">Candida utilis</name>
    <dbReference type="NCBI Taxonomy" id="983966"/>
    <lineage>
        <taxon>Eukaryota</taxon>
        <taxon>Fungi</taxon>
        <taxon>Dikarya</taxon>
        <taxon>Ascomycota</taxon>
        <taxon>Saccharomycotina</taxon>
        <taxon>Saccharomycetes</taxon>
        <taxon>Phaffomycetales</taxon>
        <taxon>Phaffomycetaceae</taxon>
        <taxon>Cyberlindnera</taxon>
    </lineage>
</organism>
<proteinExistence type="inferred from homology"/>